<keyword evidence="4" id="KW-0808">Transferase</keyword>
<organism evidence="6 7">
    <name type="scientific">Austropuccinia psidii MF-1</name>
    <dbReference type="NCBI Taxonomy" id="1389203"/>
    <lineage>
        <taxon>Eukaryota</taxon>
        <taxon>Fungi</taxon>
        <taxon>Dikarya</taxon>
        <taxon>Basidiomycota</taxon>
        <taxon>Pucciniomycotina</taxon>
        <taxon>Pucciniomycetes</taxon>
        <taxon>Pucciniales</taxon>
        <taxon>Sphaerophragmiaceae</taxon>
        <taxon>Austropuccinia</taxon>
    </lineage>
</organism>
<protein>
    <submittedName>
        <fullName evidence="6">Uncharacterized protein</fullName>
    </submittedName>
</protein>
<evidence type="ECO:0000313" key="7">
    <source>
        <dbReference type="Proteomes" id="UP000765509"/>
    </source>
</evidence>
<dbReference type="InterPro" id="IPR005786">
    <property type="entry name" value="B_amino_transII"/>
</dbReference>
<dbReference type="InterPro" id="IPR036038">
    <property type="entry name" value="Aminotransferase-like"/>
</dbReference>
<dbReference type="Gene3D" id="3.20.10.10">
    <property type="entry name" value="D-amino Acid Aminotransferase, subunit A, domain 2"/>
    <property type="match status" value="1"/>
</dbReference>
<dbReference type="GO" id="GO:0009099">
    <property type="term" value="P:L-valine biosynthetic process"/>
    <property type="evidence" value="ECO:0007669"/>
    <property type="project" value="TreeGrafter"/>
</dbReference>
<keyword evidence="3" id="KW-0032">Aminotransferase</keyword>
<accession>A0A9Q3F7D5</accession>
<evidence type="ECO:0000256" key="1">
    <source>
        <dbReference type="ARBA" id="ARBA00001933"/>
    </source>
</evidence>
<dbReference type="PANTHER" id="PTHR11825:SF44">
    <property type="entry name" value="BRANCHED-CHAIN-AMINO-ACID AMINOTRANSFERASE"/>
    <property type="match status" value="1"/>
</dbReference>
<name>A0A9Q3F7D5_9BASI</name>
<gene>
    <name evidence="6" type="ORF">O181_072408</name>
</gene>
<keyword evidence="7" id="KW-1185">Reference proteome</keyword>
<dbReference type="SUPFAM" id="SSF56752">
    <property type="entry name" value="D-aminoacid aminotransferase-like PLP-dependent enzymes"/>
    <property type="match status" value="1"/>
</dbReference>
<dbReference type="EMBL" id="AVOT02037939">
    <property type="protein sequence ID" value="MBW0532693.1"/>
    <property type="molecule type" value="Genomic_DNA"/>
</dbReference>
<comment type="similarity">
    <text evidence="2">Belongs to the class-IV pyridoxal-phosphate-dependent aminotransferase family.</text>
</comment>
<dbReference type="GO" id="GO:0004084">
    <property type="term" value="F:branched-chain-amino-acid transaminase activity"/>
    <property type="evidence" value="ECO:0007669"/>
    <property type="project" value="InterPro"/>
</dbReference>
<comment type="cofactor">
    <cofactor evidence="1">
        <name>pyridoxal 5'-phosphate</name>
        <dbReference type="ChEBI" id="CHEBI:597326"/>
    </cofactor>
</comment>
<dbReference type="Gene3D" id="3.30.470.10">
    <property type="match status" value="1"/>
</dbReference>
<dbReference type="GO" id="GO:0009098">
    <property type="term" value="P:L-leucine biosynthetic process"/>
    <property type="evidence" value="ECO:0007669"/>
    <property type="project" value="TreeGrafter"/>
</dbReference>
<dbReference type="InterPro" id="IPR043131">
    <property type="entry name" value="BCAT-like_N"/>
</dbReference>
<evidence type="ECO:0000256" key="3">
    <source>
        <dbReference type="ARBA" id="ARBA00022576"/>
    </source>
</evidence>
<evidence type="ECO:0000256" key="2">
    <source>
        <dbReference type="ARBA" id="ARBA00009320"/>
    </source>
</evidence>
<evidence type="ECO:0000313" key="6">
    <source>
        <dbReference type="EMBL" id="MBW0532693.1"/>
    </source>
</evidence>
<reference evidence="6" key="1">
    <citation type="submission" date="2021-03" db="EMBL/GenBank/DDBJ databases">
        <title>Draft genome sequence of rust myrtle Austropuccinia psidii MF-1, a brazilian biotype.</title>
        <authorList>
            <person name="Quecine M.C."/>
            <person name="Pachon D.M.R."/>
            <person name="Bonatelli M.L."/>
            <person name="Correr F.H."/>
            <person name="Franceschini L.M."/>
            <person name="Leite T.F."/>
            <person name="Margarido G.R.A."/>
            <person name="Almeida C.A."/>
            <person name="Ferrarezi J.A."/>
            <person name="Labate C.A."/>
        </authorList>
    </citation>
    <scope>NUCLEOTIDE SEQUENCE</scope>
    <source>
        <strain evidence="6">MF-1</strain>
    </source>
</reference>
<evidence type="ECO:0000256" key="4">
    <source>
        <dbReference type="ARBA" id="ARBA00022679"/>
    </source>
</evidence>
<dbReference type="PANTHER" id="PTHR11825">
    <property type="entry name" value="SUBGROUP IIII AMINOTRANSFERASE"/>
    <property type="match status" value="1"/>
</dbReference>
<evidence type="ECO:0000256" key="5">
    <source>
        <dbReference type="ARBA" id="ARBA00022898"/>
    </source>
</evidence>
<dbReference type="GO" id="GO:0005739">
    <property type="term" value="C:mitochondrion"/>
    <property type="evidence" value="ECO:0007669"/>
    <property type="project" value="TreeGrafter"/>
</dbReference>
<comment type="caution">
    <text evidence="6">The sequence shown here is derived from an EMBL/GenBank/DDBJ whole genome shotgun (WGS) entry which is preliminary data.</text>
</comment>
<dbReference type="AlphaFoldDB" id="A0A9Q3F7D5"/>
<sequence>MIGTGPGLGVGPSKELTISVISCPVGPYYPNGFKHLSLLASSKYCCAWPGGSGSWKLGANGATRLLPQKEATQDGYQQILWLSGKQDYLTEVGTMNLFVAVQDKSGCDSFTFGLFSQITNYSLD</sequence>
<dbReference type="InterPro" id="IPR043132">
    <property type="entry name" value="BCAT-like_C"/>
</dbReference>
<dbReference type="OrthoDB" id="1732691at2759"/>
<dbReference type="Proteomes" id="UP000765509">
    <property type="component" value="Unassembled WGS sequence"/>
</dbReference>
<keyword evidence="5" id="KW-0663">Pyridoxal phosphate</keyword>
<proteinExistence type="inferred from homology"/>